<dbReference type="InterPro" id="IPR004252">
    <property type="entry name" value="Probable_transposase_24"/>
</dbReference>
<organism evidence="1 2">
    <name type="scientific">Vitis vinifera</name>
    <name type="common">Grape</name>
    <dbReference type="NCBI Taxonomy" id="29760"/>
    <lineage>
        <taxon>Eukaryota</taxon>
        <taxon>Viridiplantae</taxon>
        <taxon>Streptophyta</taxon>
        <taxon>Embryophyta</taxon>
        <taxon>Tracheophyta</taxon>
        <taxon>Spermatophyta</taxon>
        <taxon>Magnoliopsida</taxon>
        <taxon>eudicotyledons</taxon>
        <taxon>Gunneridae</taxon>
        <taxon>Pentapetalae</taxon>
        <taxon>rosids</taxon>
        <taxon>Vitales</taxon>
        <taxon>Vitaceae</taxon>
        <taxon>Viteae</taxon>
        <taxon>Vitis</taxon>
    </lineage>
</organism>
<dbReference type="Pfam" id="PF03004">
    <property type="entry name" value="Transposase_24"/>
    <property type="match status" value="1"/>
</dbReference>
<dbReference type="EMBL" id="QGNW01000228">
    <property type="protein sequence ID" value="RVW83481.1"/>
    <property type="molecule type" value="Genomic_DNA"/>
</dbReference>
<evidence type="ECO:0000313" key="2">
    <source>
        <dbReference type="Proteomes" id="UP000288805"/>
    </source>
</evidence>
<dbReference type="OrthoDB" id="1932876at2759"/>
<sequence length="104" mass="12166">MMFTRSIMTLELSTLIRIDLGTSRSKAISTRDKESRAKQKINHTSRVKSFAQLRYEQGQLREDGIQPNWIEMFKLMHAHKNGTPVDEVFHEIMARFDELLVAQM</sequence>
<dbReference type="AlphaFoldDB" id="A0A438HG85"/>
<dbReference type="Proteomes" id="UP000288805">
    <property type="component" value="Unassembled WGS sequence"/>
</dbReference>
<dbReference type="Gramene" id="Vitis03g01267.t01">
    <property type="protein sequence ID" value="Vitis03g01267.t01.CDS"/>
    <property type="gene ID" value="Vitis03g01267"/>
</dbReference>
<reference evidence="1 2" key="1">
    <citation type="journal article" date="2018" name="PLoS Genet.">
        <title>Population sequencing reveals clonal diversity and ancestral inbreeding in the grapevine cultivar Chardonnay.</title>
        <authorList>
            <person name="Roach M.J."/>
            <person name="Johnson D.L."/>
            <person name="Bohlmann J."/>
            <person name="van Vuuren H.J."/>
            <person name="Jones S.J."/>
            <person name="Pretorius I.S."/>
            <person name="Schmidt S.A."/>
            <person name="Borneman A.R."/>
        </authorList>
    </citation>
    <scope>NUCLEOTIDE SEQUENCE [LARGE SCALE GENOMIC DNA]</scope>
    <source>
        <strain evidence="2">cv. Chardonnay</strain>
        <tissue evidence="1">Leaf</tissue>
    </source>
</reference>
<dbReference type="PROSITE" id="PS00297">
    <property type="entry name" value="HSP70_1"/>
    <property type="match status" value="1"/>
</dbReference>
<protein>
    <submittedName>
        <fullName evidence="1">Uncharacterized protein</fullName>
    </submittedName>
</protein>
<evidence type="ECO:0000313" key="1">
    <source>
        <dbReference type="EMBL" id="RVW83481.1"/>
    </source>
</evidence>
<comment type="caution">
    <text evidence="1">The sequence shown here is derived from an EMBL/GenBank/DDBJ whole genome shotgun (WGS) entry which is preliminary data.</text>
</comment>
<accession>A0A438HG85</accession>
<gene>
    <name evidence="1" type="ORF">CK203_051777</name>
</gene>
<proteinExistence type="predicted"/>
<name>A0A438HG85_VITVI</name>
<dbReference type="InterPro" id="IPR018181">
    <property type="entry name" value="Heat_shock_70_CS"/>
</dbReference>